<dbReference type="Gramene" id="OE9A034400T1">
    <property type="protein sequence ID" value="OE9A034400C1"/>
    <property type="gene ID" value="OE9A034400"/>
</dbReference>
<comment type="caution">
    <text evidence="1">The sequence shown here is derived from an EMBL/GenBank/DDBJ whole genome shotgun (WGS) entry which is preliminary data.</text>
</comment>
<evidence type="ECO:0000313" key="2">
    <source>
        <dbReference type="Proteomes" id="UP000594638"/>
    </source>
</evidence>
<sequence length="187" mass="21617">MGRYGAIWMVNMVDRLRKRSEVDECVFKFNESSRAFLAQRCVNHRGRYLMIAQYEERRPKGVVMISEGANGEGWASVLQVFQAVVDSFVARDKTKRQTMIERNRQRMTYAEITTNSQTSKNANQRMLQLKERRNKVGDNEGHDICLNRAEIMTCAQELKAALDELLRLVGSGPEMEPMKLVRCHVWG</sequence>
<protein>
    <submittedName>
        <fullName evidence="1">Uncharacterized protein</fullName>
    </submittedName>
</protein>
<gene>
    <name evidence="1" type="ORF">OLEA9_A034400</name>
</gene>
<dbReference type="AlphaFoldDB" id="A0A8S0QX03"/>
<evidence type="ECO:0000313" key="1">
    <source>
        <dbReference type="EMBL" id="CAA2970300.1"/>
    </source>
</evidence>
<accession>A0A8S0QX03</accession>
<dbReference type="Proteomes" id="UP000594638">
    <property type="component" value="Unassembled WGS sequence"/>
</dbReference>
<keyword evidence="2" id="KW-1185">Reference proteome</keyword>
<dbReference type="EMBL" id="CACTIH010001968">
    <property type="protein sequence ID" value="CAA2970300.1"/>
    <property type="molecule type" value="Genomic_DNA"/>
</dbReference>
<reference evidence="1 2" key="1">
    <citation type="submission" date="2019-12" db="EMBL/GenBank/DDBJ databases">
        <authorList>
            <person name="Alioto T."/>
            <person name="Alioto T."/>
            <person name="Gomez Garrido J."/>
        </authorList>
    </citation>
    <scope>NUCLEOTIDE SEQUENCE [LARGE SCALE GENOMIC DNA]</scope>
</reference>
<organism evidence="1 2">
    <name type="scientific">Olea europaea subsp. europaea</name>
    <dbReference type="NCBI Taxonomy" id="158383"/>
    <lineage>
        <taxon>Eukaryota</taxon>
        <taxon>Viridiplantae</taxon>
        <taxon>Streptophyta</taxon>
        <taxon>Embryophyta</taxon>
        <taxon>Tracheophyta</taxon>
        <taxon>Spermatophyta</taxon>
        <taxon>Magnoliopsida</taxon>
        <taxon>eudicotyledons</taxon>
        <taxon>Gunneridae</taxon>
        <taxon>Pentapetalae</taxon>
        <taxon>asterids</taxon>
        <taxon>lamiids</taxon>
        <taxon>Lamiales</taxon>
        <taxon>Oleaceae</taxon>
        <taxon>Oleeae</taxon>
        <taxon>Olea</taxon>
    </lineage>
</organism>
<name>A0A8S0QX03_OLEEU</name>
<proteinExistence type="predicted"/>
<dbReference type="OrthoDB" id="1786557at2759"/>